<dbReference type="MGI" id="MGI:1924134">
    <property type="gene designation" value="Cyfip2"/>
</dbReference>
<reference evidence="2" key="7">
    <citation type="journal article" date="2005" name="Science">
        <title>The Transcriptional Landscape of the Mammalian Genome.</title>
        <authorList>
            <consortium name="The FANTOM Consortium"/>
            <consortium name="Riken Genome Exploration Research Group and Genome Science Group (Genome Network Project Core Group)"/>
        </authorList>
    </citation>
    <scope>NUCLEOTIDE SEQUENCE</scope>
    <source>
        <strain evidence="2">C57BL/6J</strain>
        <tissue evidence="2">Cerebellum</tissue>
    </source>
</reference>
<evidence type="ECO:0000313" key="3">
    <source>
        <dbReference type="MGI" id="MGI:1924134"/>
    </source>
</evidence>
<sequence length="34" mass="3793">SPHWVELGEDDQAYCEGERESSAQGKTPDPKDKC</sequence>
<evidence type="ECO:0000256" key="1">
    <source>
        <dbReference type="SAM" id="MobiDB-lite"/>
    </source>
</evidence>
<dbReference type="AlphaFoldDB" id="Q3V496"/>
<gene>
    <name evidence="3" type="primary">Cyfip2</name>
</gene>
<organism evidence="2">
    <name type="scientific">Mus musculus</name>
    <name type="common">Mouse</name>
    <dbReference type="NCBI Taxonomy" id="10090"/>
    <lineage>
        <taxon>Eukaryota</taxon>
        <taxon>Metazoa</taxon>
        <taxon>Chordata</taxon>
        <taxon>Craniata</taxon>
        <taxon>Vertebrata</taxon>
        <taxon>Euteleostomi</taxon>
        <taxon>Mammalia</taxon>
        <taxon>Eutheria</taxon>
        <taxon>Euarchontoglires</taxon>
        <taxon>Glires</taxon>
        <taxon>Rodentia</taxon>
        <taxon>Myomorpha</taxon>
        <taxon>Muroidea</taxon>
        <taxon>Muridae</taxon>
        <taxon>Murinae</taxon>
        <taxon>Mus</taxon>
        <taxon>Mus</taxon>
    </lineage>
</organism>
<reference evidence="2" key="4">
    <citation type="submission" date="2000-07" db="EMBL/GenBank/DDBJ databases">
        <authorList>
            <person name="Adachi J."/>
            <person name="Aizawa K."/>
            <person name="Akahira S."/>
            <person name="Akimura T."/>
            <person name="Arai A."/>
            <person name="Aono H."/>
            <person name="Arakawa T."/>
            <person name="Bono H."/>
            <person name="Carninci P."/>
            <person name="Fukuda S."/>
            <person name="Fukunishi Y."/>
            <person name="Furuno M."/>
            <person name="Hanagaki T."/>
            <person name="Hara A."/>
            <person name="Hayatsu N."/>
            <person name="Hiramoto K."/>
            <person name="Hiraoka T."/>
            <person name="Hori F."/>
            <person name="Imotani K."/>
            <person name="Ishii Y."/>
            <person name="Itoh M."/>
            <person name="Izawa M."/>
            <person name="Kasukawa T."/>
            <person name="Kato H."/>
            <person name="Kawai J."/>
            <person name="Kojima Y."/>
            <person name="Konno H."/>
            <person name="Kouda M."/>
            <person name="Koya S."/>
            <person name="Kurihara C."/>
            <person name="Matsuyama T."/>
            <person name="Miyazaki A."/>
            <person name="Nishi K."/>
            <person name="Nomura K."/>
            <person name="Numazaki R."/>
            <person name="Ohno M."/>
            <person name="Okazaki Y."/>
            <person name="Okido T."/>
            <person name="Owa C."/>
            <person name="Saito H."/>
            <person name="Saito R."/>
            <person name="Sakai C."/>
            <person name="Sakai K."/>
            <person name="Sano H."/>
            <person name="Sasaki D."/>
            <person name="Shibata K."/>
            <person name="Shibata Y."/>
            <person name="Shinagawa A."/>
            <person name="Shiraki T."/>
            <person name="Sogabe Y."/>
            <person name="Suzuki H."/>
            <person name="Tagami M."/>
            <person name="Tagawa A."/>
            <person name="Takahashi F."/>
            <person name="Tanaka T."/>
            <person name="Tejima Y."/>
            <person name="Toya T."/>
            <person name="Yamamura T."/>
            <person name="Yasunishi A."/>
            <person name="Yoshida K."/>
            <person name="Yoshino M."/>
            <person name="Muramatsu M."/>
            <person name="Hayashizaki Y."/>
        </authorList>
    </citation>
    <scope>NUCLEOTIDE SEQUENCE</scope>
    <source>
        <strain evidence="2">C57BL/6J</strain>
        <tissue evidence="2">Cerebellum</tissue>
    </source>
</reference>
<reference evidence="2" key="5">
    <citation type="journal article" date="2001" name="Nature">
        <title>Functional annotation of a full-length mouse cDNA collection.</title>
        <authorList>
            <consortium name="The RIKEN Genome Exploration Research Group Phase II Team and the FANTOM Consortium"/>
        </authorList>
    </citation>
    <scope>NUCLEOTIDE SEQUENCE</scope>
    <source>
        <strain evidence="2">C57BL/6J</strain>
        <tissue evidence="2">Cerebellum</tissue>
    </source>
</reference>
<reference evidence="2" key="6">
    <citation type="journal article" date="2002" name="Nature">
        <title>Analysis of the mouse transcriptome based on functional annotation of 60,770 full-length cDNAs.</title>
        <authorList>
            <consortium name="The FANTOM Consortium and the RIKEN Genome Exploration Research Group Phase I and II Team"/>
        </authorList>
    </citation>
    <scope>NUCLEOTIDE SEQUENCE</scope>
    <source>
        <strain evidence="2">C57BL/6J</strain>
        <tissue evidence="2">Cerebellum</tissue>
    </source>
</reference>
<reference evidence="2" key="2">
    <citation type="journal article" date="2000" name="Genome Res.">
        <title>Normalization and subtraction of cap-trapper-selected cDNAs to prepare full-length cDNA libraries for rapid discovery of new genes.</title>
        <authorList>
            <person name="Carninci P."/>
            <person name="Shibata Y."/>
            <person name="Hayatsu N."/>
            <person name="Sugahara Y."/>
            <person name="Shibata K."/>
            <person name="Itoh M."/>
            <person name="Konno H."/>
            <person name="Okazaki Y."/>
            <person name="Muramatsu M."/>
            <person name="Hayashizaki Y."/>
        </authorList>
    </citation>
    <scope>NUCLEOTIDE SEQUENCE</scope>
    <source>
        <strain evidence="2">C57BL/6J</strain>
        <tissue evidence="2">Cerebellum</tissue>
    </source>
</reference>
<accession>Q3V496</accession>
<feature type="region of interest" description="Disordered" evidence="1">
    <location>
        <begin position="1"/>
        <end position="34"/>
    </location>
</feature>
<reference evidence="2" key="3">
    <citation type="journal article" date="2000" name="Genome Res.">
        <title>RIKEN integrated sequence analysis (RISA) system--384-format sequencing pipeline with 384 multicapillary sequencer.</title>
        <authorList>
            <person name="Shibata K."/>
            <person name="Itoh M."/>
            <person name="Aizawa K."/>
            <person name="Nagaoka S."/>
            <person name="Sasaki N."/>
            <person name="Carninci P."/>
            <person name="Konno H."/>
            <person name="Akiyama J."/>
            <person name="Nishi K."/>
            <person name="Kitsunai T."/>
            <person name="Tashiro H."/>
            <person name="Itoh M."/>
            <person name="Sumi N."/>
            <person name="Ishii Y."/>
            <person name="Nakamura S."/>
            <person name="Hazama M."/>
            <person name="Nishine T."/>
            <person name="Harada A."/>
            <person name="Yamamoto R."/>
            <person name="Matsumoto H."/>
            <person name="Sakaguchi S."/>
            <person name="Ikegami T."/>
            <person name="Kashiwagi K."/>
            <person name="Fujiwake S."/>
            <person name="Inoue K."/>
            <person name="Togawa Y."/>
            <person name="Izawa M."/>
            <person name="Ohara E."/>
            <person name="Watahiki M."/>
            <person name="Yoneda Y."/>
            <person name="Ishikawa T."/>
            <person name="Ozawa K."/>
            <person name="Tanaka T."/>
            <person name="Matsuura S."/>
            <person name="Kawai J."/>
            <person name="Okazaki Y."/>
            <person name="Muramatsu M."/>
            <person name="Inoue Y."/>
            <person name="Kira A."/>
            <person name="Hayashizaki Y."/>
        </authorList>
    </citation>
    <scope>NUCLEOTIDE SEQUENCE</scope>
    <source>
        <strain evidence="2">C57BL/6J</strain>
        <tissue evidence="2">Cerebellum</tissue>
    </source>
</reference>
<proteinExistence type="evidence at transcript level"/>
<reference evidence="2" key="1">
    <citation type="journal article" date="1999" name="Methods Enzymol.">
        <title>High-efficiency full-length cDNA cloning.</title>
        <authorList>
            <person name="Carninci P."/>
            <person name="Hayashizaki Y."/>
        </authorList>
    </citation>
    <scope>NUCLEOTIDE SEQUENCE</scope>
    <source>
        <strain evidence="2">C57BL/6J</strain>
        <tissue evidence="2">Cerebellum</tissue>
    </source>
</reference>
<reference evidence="2" key="8">
    <citation type="journal article" date="2005" name="Science">
        <title>Antisense Transcription in the Mammalian Transcriptome.</title>
        <authorList>
            <consortium name="RIKEN Genome Exploration Research Group and Genome Science Group (Genome Network Project Core Group) and the FANTOM Consortium"/>
        </authorList>
    </citation>
    <scope>NUCLEOTIDE SEQUENCE</scope>
    <source>
        <strain evidence="2">C57BL/6J</strain>
        <tissue evidence="2">Cerebellum</tissue>
    </source>
</reference>
<name>Q3V496_MOUSE</name>
<feature type="non-terminal residue" evidence="2">
    <location>
        <position position="1"/>
    </location>
</feature>
<dbReference type="AGR" id="MGI:1924134"/>
<protein>
    <submittedName>
        <fullName evidence="2">Uncharacterized protein</fullName>
    </submittedName>
</protein>
<evidence type="ECO:0000313" key="2">
    <source>
        <dbReference type="EMBL" id="BAE43189.1"/>
    </source>
</evidence>
<dbReference type="EMBL" id="AK005148">
    <property type="protein sequence ID" value="BAE43189.1"/>
    <property type="molecule type" value="mRNA"/>
</dbReference>